<name>A0A4R5L4P0_9BURK</name>
<comment type="caution">
    <text evidence="1">The sequence shown here is derived from an EMBL/GenBank/DDBJ whole genome shotgun (WGS) entry which is preliminary data.</text>
</comment>
<gene>
    <name evidence="1" type="ORF">E1N52_39190</name>
</gene>
<dbReference type="Proteomes" id="UP000295606">
    <property type="component" value="Unassembled WGS sequence"/>
</dbReference>
<evidence type="ECO:0000313" key="2">
    <source>
        <dbReference type="Proteomes" id="UP000295606"/>
    </source>
</evidence>
<dbReference type="AlphaFoldDB" id="A0A4R5L4P0"/>
<evidence type="ECO:0000313" key="1">
    <source>
        <dbReference type="EMBL" id="TDG02545.1"/>
    </source>
</evidence>
<reference evidence="1 2" key="1">
    <citation type="submission" date="2019-03" db="EMBL/GenBank/DDBJ databases">
        <title>Paraburkholderia sp. isolated from native Mimosa gymnas in Guartela State Park, Brazil.</title>
        <authorList>
            <person name="Paulitsch F."/>
            <person name="Hungria M."/>
            <person name="Delamuta J.R.M."/>
            <person name="Ribeiro R.A."/>
            <person name="Dall'Agnol R."/>
            <person name="Silva J.S.B."/>
        </authorList>
    </citation>
    <scope>NUCLEOTIDE SEQUENCE [LARGE SCALE GENOMIC DNA]</scope>
    <source>
        <strain evidence="1 2">CNPSo 3008</strain>
    </source>
</reference>
<accession>A0A4R5L4P0</accession>
<proteinExistence type="predicted"/>
<dbReference type="RefSeq" id="WP_133190031.1">
    <property type="nucleotide sequence ID" value="NZ_SMOD01000059.1"/>
</dbReference>
<organism evidence="1 2">
    <name type="scientific">Paraburkholderia guartelaensis</name>
    <dbReference type="NCBI Taxonomy" id="2546446"/>
    <lineage>
        <taxon>Bacteria</taxon>
        <taxon>Pseudomonadati</taxon>
        <taxon>Pseudomonadota</taxon>
        <taxon>Betaproteobacteria</taxon>
        <taxon>Burkholderiales</taxon>
        <taxon>Burkholderiaceae</taxon>
        <taxon>Paraburkholderia</taxon>
    </lineage>
</organism>
<protein>
    <submittedName>
        <fullName evidence="1">Uncharacterized protein</fullName>
    </submittedName>
</protein>
<sequence length="285" mass="31344">MNGTVVSEEPIDGGGWSESKGWLDLVGAAGNSDDLASMVRQSNLVDTFGNSTRSLTDLAGVANKVFDFLKGYRYETTLLDDAPVFLPLVEVWSASGGKIRVVHKRSKNASADLTFAWGVKFGSSSRLTLEEMESFEAPAKDQYGVILEAGARISVRRYVHASRAPIDRVDIKPPAGIARRRTRSLGTHQHPCLGTEVTQEQIEDQGYEILEQHEAPVRIERAMEVSQRWSPGLSVPVLKTMFEMEAQIEQADSMKYEISLPGGATYALCRRIAGPDFPVCVRLIV</sequence>
<dbReference type="EMBL" id="SMOD01000059">
    <property type="protein sequence ID" value="TDG02545.1"/>
    <property type="molecule type" value="Genomic_DNA"/>
</dbReference>